<dbReference type="EMBL" id="SSTG01000073">
    <property type="protein sequence ID" value="THG50082.1"/>
    <property type="molecule type" value="Genomic_DNA"/>
</dbReference>
<sequence length="402" mass="44852">MAKITYKIRFWFETFFRSCTRQFRMVLADAGVMLFFLALPLAYPVVYTLIYNPEVVREIPIAIVDNSRTAESRHLARMIDATENASVAGYAASLAEARKWAMERKVYAVIVIPGDYAKKLGRHEQAVLPTYCDMGLMIRYRNLLFALTDVTLQLGADIRAEAIDNIPAGALLAEVTEKSVDTQAFMLGNPTQGFASFIMTGLVILILQQSMVLGVMMLGGGSTERRRKNSGIDPLEINGPMSASVLGRALCVVTIYAPLTVYILHYVPLMFHLPLFGSPWQYLPLALPFLFASAFLGMMLRPLVSERESSFLVFVFTSVIFLFLSGLTWPRSAMSPLWHAVSSIVPASWGMQGFIGINSNAGTLELASEPYMWLWGLAALYFIIAVIVEKLCIRHDLRRYGK</sequence>
<accession>A0AC61S580</accession>
<keyword evidence="2" id="KW-1185">Reference proteome</keyword>
<dbReference type="Proteomes" id="UP000305401">
    <property type="component" value="Unassembled WGS sequence"/>
</dbReference>
<comment type="caution">
    <text evidence="1">The sequence shown here is derived from an EMBL/GenBank/DDBJ whole genome shotgun (WGS) entry which is preliminary data.</text>
</comment>
<protein>
    <submittedName>
        <fullName evidence="1">ABC transporter permease</fullName>
    </submittedName>
</protein>
<name>A0AC61S580_9BACT</name>
<proteinExistence type="predicted"/>
<evidence type="ECO:0000313" key="2">
    <source>
        <dbReference type="Proteomes" id="UP000305401"/>
    </source>
</evidence>
<organism evidence="1 2">
    <name type="scientific">Muribaculum caecicola</name>
    <dbReference type="NCBI Taxonomy" id="3038144"/>
    <lineage>
        <taxon>Bacteria</taxon>
        <taxon>Pseudomonadati</taxon>
        <taxon>Bacteroidota</taxon>
        <taxon>Bacteroidia</taxon>
        <taxon>Bacteroidales</taxon>
        <taxon>Muribaculaceae</taxon>
        <taxon>Muribaculum</taxon>
    </lineage>
</organism>
<evidence type="ECO:0000313" key="1">
    <source>
        <dbReference type="EMBL" id="THG50082.1"/>
    </source>
</evidence>
<gene>
    <name evidence="1" type="ORF">E5990_06695</name>
</gene>
<reference evidence="1" key="1">
    <citation type="submission" date="2019-04" db="EMBL/GenBank/DDBJ databases">
        <title>Microbes associate with the intestines of laboratory mice.</title>
        <authorList>
            <person name="Navarre W."/>
            <person name="Wong E."/>
            <person name="Huang K.C."/>
            <person name="Tropini C."/>
            <person name="Ng K."/>
            <person name="Yu B."/>
        </authorList>
    </citation>
    <scope>NUCLEOTIDE SEQUENCE</scope>
    <source>
        <strain evidence="1">NM86_A22</strain>
    </source>
</reference>